<dbReference type="RefSeq" id="WP_377717600.1">
    <property type="nucleotide sequence ID" value="NZ_JBHSAM010000014.1"/>
</dbReference>
<dbReference type="InterPro" id="IPR000160">
    <property type="entry name" value="GGDEF_dom"/>
</dbReference>
<dbReference type="InterPro" id="IPR029787">
    <property type="entry name" value="Nucleotide_cyclase"/>
</dbReference>
<keyword evidence="1" id="KW-0812">Transmembrane</keyword>
<reference evidence="4" key="1">
    <citation type="journal article" date="2019" name="Int. J. Syst. Evol. Microbiol.">
        <title>The Global Catalogue of Microorganisms (GCM) 10K type strain sequencing project: providing services to taxonomists for standard genome sequencing and annotation.</title>
        <authorList>
            <consortium name="The Broad Institute Genomics Platform"/>
            <consortium name="The Broad Institute Genome Sequencing Center for Infectious Disease"/>
            <person name="Wu L."/>
            <person name="Ma J."/>
        </authorList>
    </citation>
    <scope>NUCLEOTIDE SEQUENCE [LARGE SCALE GENOMIC DNA]</scope>
    <source>
        <strain evidence="4">IBRC-M 10987</strain>
    </source>
</reference>
<evidence type="ECO:0000313" key="3">
    <source>
        <dbReference type="EMBL" id="MFC4098902.1"/>
    </source>
</evidence>
<evidence type="ECO:0000256" key="1">
    <source>
        <dbReference type="SAM" id="Phobius"/>
    </source>
</evidence>
<dbReference type="SUPFAM" id="SSF55073">
    <property type="entry name" value="Nucleotide cyclase"/>
    <property type="match status" value="1"/>
</dbReference>
<dbReference type="EMBL" id="JBHSAM010000014">
    <property type="protein sequence ID" value="MFC4098902.1"/>
    <property type="molecule type" value="Genomic_DNA"/>
</dbReference>
<protein>
    <submittedName>
        <fullName evidence="3">GGDEF domain-containing protein</fullName>
    </submittedName>
</protein>
<dbReference type="Proteomes" id="UP001595715">
    <property type="component" value="Unassembled WGS sequence"/>
</dbReference>
<feature type="transmembrane region" description="Helical" evidence="1">
    <location>
        <begin position="94"/>
        <end position="110"/>
    </location>
</feature>
<gene>
    <name evidence="3" type="ORF">ACFOZ8_04455</name>
</gene>
<dbReference type="InterPro" id="IPR043128">
    <property type="entry name" value="Rev_trsase/Diguanyl_cyclase"/>
</dbReference>
<dbReference type="CDD" id="cd01949">
    <property type="entry name" value="GGDEF"/>
    <property type="match status" value="1"/>
</dbReference>
<dbReference type="Gene3D" id="3.30.70.270">
    <property type="match status" value="1"/>
</dbReference>
<sequence>MRTELTRSPRLIAPPIYRYATVGGLLIHLAFVVFFYVLGYSFMAWLNLGSSVCYAAAMQLLRRDRMEGWSGLVASELLIYAVVATAHMGWNAGFHYYLFFVIYGAYATLTSKITSRAFVTLSLIAYVLLYRYAPSGMAEGGGVPVCRMLHYLNLISTLGYTTLLSYYYRQSIERSMANLQEAIQELEILSRTDPLTGLRNRRMIYERLEEARRRHETAGEPFSLLLADIDGFKQVNDRYGHNCGDAAIQHCASLIEEAAEDGALAVRWGGEEFLVLLQGKPLQEAVALAERIRSEAERSAFRHKERQIPITLTIGVSAHRVGQRVDECIHLADVALIEGKRAGKNRVVASR</sequence>
<feature type="domain" description="GGDEF" evidence="2">
    <location>
        <begin position="220"/>
        <end position="351"/>
    </location>
</feature>
<dbReference type="PANTHER" id="PTHR45138:SF9">
    <property type="entry name" value="DIGUANYLATE CYCLASE DGCM-RELATED"/>
    <property type="match status" value="1"/>
</dbReference>
<dbReference type="PROSITE" id="PS50887">
    <property type="entry name" value="GGDEF"/>
    <property type="match status" value="1"/>
</dbReference>
<dbReference type="SMART" id="SM00267">
    <property type="entry name" value="GGDEF"/>
    <property type="match status" value="1"/>
</dbReference>
<feature type="transmembrane region" description="Helical" evidence="1">
    <location>
        <begin position="148"/>
        <end position="168"/>
    </location>
</feature>
<name>A0ABV8K0T5_9BACL</name>
<organism evidence="3 4">
    <name type="scientific">Paenibacillus xanthanilyticus</name>
    <dbReference type="NCBI Taxonomy" id="1783531"/>
    <lineage>
        <taxon>Bacteria</taxon>
        <taxon>Bacillati</taxon>
        <taxon>Bacillota</taxon>
        <taxon>Bacilli</taxon>
        <taxon>Bacillales</taxon>
        <taxon>Paenibacillaceae</taxon>
        <taxon>Paenibacillus</taxon>
    </lineage>
</organism>
<evidence type="ECO:0000259" key="2">
    <source>
        <dbReference type="PROSITE" id="PS50887"/>
    </source>
</evidence>
<dbReference type="PANTHER" id="PTHR45138">
    <property type="entry name" value="REGULATORY COMPONENTS OF SENSORY TRANSDUCTION SYSTEM"/>
    <property type="match status" value="1"/>
</dbReference>
<dbReference type="InterPro" id="IPR050469">
    <property type="entry name" value="Diguanylate_Cyclase"/>
</dbReference>
<feature type="transmembrane region" description="Helical" evidence="1">
    <location>
        <begin position="117"/>
        <end position="133"/>
    </location>
</feature>
<comment type="caution">
    <text evidence="3">The sequence shown here is derived from an EMBL/GenBank/DDBJ whole genome shotgun (WGS) entry which is preliminary data.</text>
</comment>
<feature type="transmembrane region" description="Helical" evidence="1">
    <location>
        <begin position="68"/>
        <end position="88"/>
    </location>
</feature>
<dbReference type="NCBIfam" id="TIGR00254">
    <property type="entry name" value="GGDEF"/>
    <property type="match status" value="1"/>
</dbReference>
<keyword evidence="1" id="KW-0472">Membrane</keyword>
<keyword evidence="4" id="KW-1185">Reference proteome</keyword>
<dbReference type="Pfam" id="PF00990">
    <property type="entry name" value="GGDEF"/>
    <property type="match status" value="1"/>
</dbReference>
<accession>A0ABV8K0T5</accession>
<keyword evidence="1" id="KW-1133">Transmembrane helix</keyword>
<evidence type="ECO:0000313" key="4">
    <source>
        <dbReference type="Proteomes" id="UP001595715"/>
    </source>
</evidence>
<proteinExistence type="predicted"/>